<evidence type="ECO:0000256" key="1">
    <source>
        <dbReference type="SAM" id="MobiDB-lite"/>
    </source>
</evidence>
<gene>
    <name evidence="2" type="ORF">HJG60_011769</name>
</gene>
<accession>A0A833ZIY1</accession>
<evidence type="ECO:0000313" key="2">
    <source>
        <dbReference type="EMBL" id="KAF6094659.1"/>
    </source>
</evidence>
<feature type="region of interest" description="Disordered" evidence="1">
    <location>
        <begin position="168"/>
        <end position="283"/>
    </location>
</feature>
<feature type="compositionally biased region" description="Basic and acidic residues" evidence="1">
    <location>
        <begin position="266"/>
        <end position="277"/>
    </location>
</feature>
<dbReference type="Proteomes" id="UP000664940">
    <property type="component" value="Unassembled WGS sequence"/>
</dbReference>
<organism evidence="2 3">
    <name type="scientific">Phyllostomus discolor</name>
    <name type="common">pale spear-nosed bat</name>
    <dbReference type="NCBI Taxonomy" id="89673"/>
    <lineage>
        <taxon>Eukaryota</taxon>
        <taxon>Metazoa</taxon>
        <taxon>Chordata</taxon>
        <taxon>Craniata</taxon>
        <taxon>Vertebrata</taxon>
        <taxon>Euteleostomi</taxon>
        <taxon>Mammalia</taxon>
        <taxon>Eutheria</taxon>
        <taxon>Laurasiatheria</taxon>
        <taxon>Chiroptera</taxon>
        <taxon>Yangochiroptera</taxon>
        <taxon>Phyllostomidae</taxon>
        <taxon>Phyllostominae</taxon>
        <taxon>Phyllostomus</taxon>
    </lineage>
</organism>
<name>A0A833ZIY1_9CHIR</name>
<dbReference type="AlphaFoldDB" id="A0A833ZIY1"/>
<feature type="region of interest" description="Disordered" evidence="1">
    <location>
        <begin position="1"/>
        <end position="49"/>
    </location>
</feature>
<reference evidence="2 3" key="1">
    <citation type="journal article" date="2020" name="Nature">
        <title>Six reference-quality genomes reveal evolution of bat adaptations.</title>
        <authorList>
            <person name="Jebb D."/>
            <person name="Huang Z."/>
            <person name="Pippel M."/>
            <person name="Hughes G.M."/>
            <person name="Lavrichenko K."/>
            <person name="Devanna P."/>
            <person name="Winkler S."/>
            <person name="Jermiin L.S."/>
            <person name="Skirmuntt E.C."/>
            <person name="Katzourakis A."/>
            <person name="Burkitt-Gray L."/>
            <person name="Ray D.A."/>
            <person name="Sullivan K.A.M."/>
            <person name="Roscito J.G."/>
            <person name="Kirilenko B.M."/>
            <person name="Davalos L.M."/>
            <person name="Corthals A.P."/>
            <person name="Power M.L."/>
            <person name="Jones G."/>
            <person name="Ransome R.D."/>
            <person name="Dechmann D.K.N."/>
            <person name="Locatelli A.G."/>
            <person name="Puechmaille S.J."/>
            <person name="Fedrigo O."/>
            <person name="Jarvis E.D."/>
            <person name="Hiller M."/>
            <person name="Vernes S.C."/>
            <person name="Myers E.W."/>
            <person name="Teeling E.C."/>
        </authorList>
    </citation>
    <scope>NUCLEOTIDE SEQUENCE [LARGE SCALE GENOMIC DNA]</scope>
    <source>
        <strain evidence="2">Bat1K_MPI-CBG_1</strain>
    </source>
</reference>
<protein>
    <submittedName>
        <fullName evidence="2">Uncharacterized protein</fullName>
    </submittedName>
</protein>
<proteinExistence type="predicted"/>
<sequence length="283" mass="29273">MRHRPAAPGPWKRQRQGLAVPQSLRREHSPADTAPLARGTALGSGPLSGTRLCDSCRHSPWTLSSWGQGPQGAGHGAVPFCLLKQRRAAWGQGTTRLRVPPGSPLTPPPQHLPSGLCPRPDSNSVGQEISSGVPTAPRRLHTHLQQAGRCPREAGGRGGAGAFTWNTARRSRTCWPRPQQSGAGLGGGGRDRAGPSAGPTSPTLLGSGTRFAAVTLSAGTGGPGCSPKASRVRRQPGEAAQGRSLGPGSPRELPSPAAALRGHPPGRRDPGETEGRAPPRLQS</sequence>
<comment type="caution">
    <text evidence="2">The sequence shown here is derived from an EMBL/GenBank/DDBJ whole genome shotgun (WGS) entry which is preliminary data.</text>
</comment>
<dbReference type="EMBL" id="JABVXQ010000008">
    <property type="protein sequence ID" value="KAF6094659.1"/>
    <property type="molecule type" value="Genomic_DNA"/>
</dbReference>
<evidence type="ECO:0000313" key="3">
    <source>
        <dbReference type="Proteomes" id="UP000664940"/>
    </source>
</evidence>